<evidence type="ECO:0000256" key="8">
    <source>
        <dbReference type="RuleBase" id="RU003981"/>
    </source>
</evidence>
<dbReference type="Gene3D" id="2.40.30.110">
    <property type="entry name" value="Aminomethyltransferase beta-barrel domains"/>
    <property type="match status" value="1"/>
</dbReference>
<dbReference type="NCBIfam" id="TIGR00528">
    <property type="entry name" value="gcvT"/>
    <property type="match status" value="1"/>
</dbReference>
<evidence type="ECO:0000256" key="6">
    <source>
        <dbReference type="ARBA" id="ARBA00047665"/>
    </source>
</evidence>
<dbReference type="OrthoDB" id="10263536at2759"/>
<gene>
    <name evidence="11" type="ORF">E3P99_03655</name>
</gene>
<accession>A0A4T0FEA2</accession>
<dbReference type="FunFam" id="2.40.30.110:FF:000002">
    <property type="entry name" value="Aminomethyltransferase"/>
    <property type="match status" value="1"/>
</dbReference>
<feature type="domain" description="GCVT N-terminal" evidence="9">
    <location>
        <begin position="15"/>
        <end position="278"/>
    </location>
</feature>
<proteinExistence type="inferred from homology"/>
<dbReference type="Gene3D" id="3.30.70.1400">
    <property type="entry name" value="Aminomethyltransferase beta-barrel domains"/>
    <property type="match status" value="1"/>
</dbReference>
<evidence type="ECO:0000259" key="9">
    <source>
        <dbReference type="Pfam" id="PF01571"/>
    </source>
</evidence>
<organism evidence="11 12">
    <name type="scientific">Wallemia hederae</name>
    <dbReference type="NCBI Taxonomy" id="1540922"/>
    <lineage>
        <taxon>Eukaryota</taxon>
        <taxon>Fungi</taxon>
        <taxon>Dikarya</taxon>
        <taxon>Basidiomycota</taxon>
        <taxon>Wallemiomycotina</taxon>
        <taxon>Wallemiomycetes</taxon>
        <taxon>Wallemiales</taxon>
        <taxon>Wallemiaceae</taxon>
        <taxon>Wallemia</taxon>
    </lineage>
</organism>
<evidence type="ECO:0000256" key="7">
    <source>
        <dbReference type="PIRSR" id="PIRSR006487-1"/>
    </source>
</evidence>
<evidence type="ECO:0000313" key="11">
    <source>
        <dbReference type="EMBL" id="TIA86557.1"/>
    </source>
</evidence>
<evidence type="ECO:0000313" key="12">
    <source>
        <dbReference type="Proteomes" id="UP000310189"/>
    </source>
</evidence>
<evidence type="ECO:0000256" key="4">
    <source>
        <dbReference type="ARBA" id="ARBA00022679"/>
    </source>
</evidence>
<dbReference type="GO" id="GO:0006546">
    <property type="term" value="P:glycine catabolic process"/>
    <property type="evidence" value="ECO:0007669"/>
    <property type="project" value="InterPro"/>
</dbReference>
<dbReference type="SUPFAM" id="SSF101790">
    <property type="entry name" value="Aminomethyltransferase beta-barrel domain"/>
    <property type="match status" value="1"/>
</dbReference>
<dbReference type="PANTHER" id="PTHR43757:SF2">
    <property type="entry name" value="AMINOMETHYLTRANSFERASE, MITOCHONDRIAL"/>
    <property type="match status" value="1"/>
</dbReference>
<dbReference type="InterPro" id="IPR006223">
    <property type="entry name" value="GcvT"/>
</dbReference>
<dbReference type="Pfam" id="PF08669">
    <property type="entry name" value="GCV_T_C"/>
    <property type="match status" value="1"/>
</dbReference>
<keyword evidence="12" id="KW-1185">Reference proteome</keyword>
<keyword evidence="8" id="KW-0496">Mitochondrion</keyword>
<dbReference type="InterPro" id="IPR013977">
    <property type="entry name" value="GcvT_C"/>
</dbReference>
<dbReference type="EC" id="2.1.2.10" evidence="2 8"/>
<evidence type="ECO:0000256" key="1">
    <source>
        <dbReference type="ARBA" id="ARBA00008609"/>
    </source>
</evidence>
<dbReference type="Gene3D" id="3.30.1360.120">
    <property type="entry name" value="Probable tRNA modification gtpase trme, domain 1"/>
    <property type="match status" value="1"/>
</dbReference>
<dbReference type="InterPro" id="IPR027266">
    <property type="entry name" value="TrmE/GcvT-like"/>
</dbReference>
<evidence type="ECO:0000256" key="2">
    <source>
        <dbReference type="ARBA" id="ARBA00012616"/>
    </source>
</evidence>
<dbReference type="EMBL" id="SPNW01000079">
    <property type="protein sequence ID" value="TIA86557.1"/>
    <property type="molecule type" value="Genomic_DNA"/>
</dbReference>
<protein>
    <recommendedName>
        <fullName evidence="2 8">Aminomethyltransferase</fullName>
        <ecNumber evidence="2 8">2.1.2.10</ecNumber>
    </recommendedName>
    <alternativeName>
        <fullName evidence="5 8">Glycine cleavage system T protein</fullName>
    </alternativeName>
</protein>
<dbReference type="AlphaFoldDB" id="A0A4T0FEA2"/>
<dbReference type="GO" id="GO:0004047">
    <property type="term" value="F:aminomethyltransferase activity"/>
    <property type="evidence" value="ECO:0007669"/>
    <property type="project" value="UniProtKB-EC"/>
</dbReference>
<dbReference type="PANTHER" id="PTHR43757">
    <property type="entry name" value="AMINOMETHYLTRANSFERASE"/>
    <property type="match status" value="1"/>
</dbReference>
<sequence>MRFSGVATTLKKTPLFDWHVARNAQMVPFAGWSMPLQYKGMGQVEAHHHVRNQAGLFDVSHMQQIVIRQPKQSHFMHSILPLSYAQPTNTSAYSVILNETGGIIDDCIATKWSDDSYYLVTNASRADAVREWLQRHQHKYQENTDTAVDISYLETHNQALLALQGPQAAAVLASHSETSLTSLFFGGVAQDLRLSGGAVVHLARSGYTGEDGFEISVERRDAVAVADLLANTTPTVPIGLGARDSLRLEAGMCLYGNDLWEDGLSVGEAGLAWTIAKDRRVKDQPTLFPGWQSVVPSLKLSAMAKRRVGLLIEKGPAARSAAKILDETENVIGSVSSGAPSPTLSQNIAMGYVPPQSAKVGTQLAVDVRGRRRQAEVVKMPFVESKYYRGI</sequence>
<comment type="catalytic activity">
    <reaction evidence="6 8">
        <text>N(6)-[(R)-S(8)-aminomethyldihydrolipoyl]-L-lysyl-[protein] + (6S)-5,6,7,8-tetrahydrofolate = N(6)-[(R)-dihydrolipoyl]-L-lysyl-[protein] + (6R)-5,10-methylene-5,6,7,8-tetrahydrofolate + NH4(+)</text>
        <dbReference type="Rhea" id="RHEA:16945"/>
        <dbReference type="Rhea" id="RHEA-COMP:10475"/>
        <dbReference type="Rhea" id="RHEA-COMP:10492"/>
        <dbReference type="ChEBI" id="CHEBI:15636"/>
        <dbReference type="ChEBI" id="CHEBI:28938"/>
        <dbReference type="ChEBI" id="CHEBI:57453"/>
        <dbReference type="ChEBI" id="CHEBI:83100"/>
        <dbReference type="ChEBI" id="CHEBI:83143"/>
        <dbReference type="EC" id="2.1.2.10"/>
    </reaction>
</comment>
<dbReference type="Gene3D" id="4.10.1250.10">
    <property type="entry name" value="Aminomethyltransferase fragment"/>
    <property type="match status" value="1"/>
</dbReference>
<feature type="binding site" evidence="7">
    <location>
        <position position="214"/>
    </location>
    <ligand>
        <name>substrate</name>
    </ligand>
</feature>
<dbReference type="GO" id="GO:0008483">
    <property type="term" value="F:transaminase activity"/>
    <property type="evidence" value="ECO:0007669"/>
    <property type="project" value="UniProtKB-KW"/>
</dbReference>
<dbReference type="Pfam" id="PF01571">
    <property type="entry name" value="GCV_T"/>
    <property type="match status" value="1"/>
</dbReference>
<evidence type="ECO:0000256" key="3">
    <source>
        <dbReference type="ARBA" id="ARBA00022576"/>
    </source>
</evidence>
<keyword evidence="4 8" id="KW-0808">Transferase</keyword>
<name>A0A4T0FEA2_9BASI</name>
<comment type="subunit">
    <text evidence="8">The glycine cleavage system is composed of four proteins: P, T, L and H.</text>
</comment>
<feature type="domain" description="Aminomethyltransferase C-terminal" evidence="10">
    <location>
        <begin position="305"/>
        <end position="383"/>
    </location>
</feature>
<dbReference type="InterPro" id="IPR028896">
    <property type="entry name" value="GcvT/YgfZ/DmdA"/>
</dbReference>
<comment type="similarity">
    <text evidence="1 8">Belongs to the GcvT family.</text>
</comment>
<dbReference type="Proteomes" id="UP000310189">
    <property type="component" value="Unassembled WGS sequence"/>
</dbReference>
<comment type="function">
    <text evidence="8">The glycine cleavage system catalyzes the degradation of glycine.</text>
</comment>
<reference evidence="11 12" key="1">
    <citation type="submission" date="2019-03" db="EMBL/GenBank/DDBJ databases">
        <title>Sequencing 23 genomes of Wallemia ichthyophaga.</title>
        <authorList>
            <person name="Gostincar C."/>
        </authorList>
    </citation>
    <scope>NUCLEOTIDE SEQUENCE [LARGE SCALE GENOMIC DNA]</scope>
    <source>
        <strain evidence="11 12">EXF-5753</strain>
    </source>
</reference>
<dbReference type="InterPro" id="IPR029043">
    <property type="entry name" value="GcvT/YgfZ_C"/>
</dbReference>
<dbReference type="GO" id="GO:0005739">
    <property type="term" value="C:mitochondrion"/>
    <property type="evidence" value="ECO:0007669"/>
    <property type="project" value="UniProtKB-SubCell"/>
</dbReference>
<comment type="subcellular location">
    <subcellularLocation>
        <location evidence="8">Mitochondrion</location>
    </subcellularLocation>
</comment>
<comment type="caution">
    <text evidence="11">The sequence shown here is derived from an EMBL/GenBank/DDBJ whole genome shotgun (WGS) entry which is preliminary data.</text>
</comment>
<dbReference type="SUPFAM" id="SSF103025">
    <property type="entry name" value="Folate-binding domain"/>
    <property type="match status" value="1"/>
</dbReference>
<dbReference type="InterPro" id="IPR006222">
    <property type="entry name" value="GCVT_N"/>
</dbReference>
<evidence type="ECO:0000259" key="10">
    <source>
        <dbReference type="Pfam" id="PF08669"/>
    </source>
</evidence>
<dbReference type="NCBIfam" id="NF001567">
    <property type="entry name" value="PRK00389.1"/>
    <property type="match status" value="1"/>
</dbReference>
<dbReference type="PIRSF" id="PIRSF006487">
    <property type="entry name" value="GcvT"/>
    <property type="match status" value="1"/>
</dbReference>
<dbReference type="GO" id="GO:0005960">
    <property type="term" value="C:glycine cleavage complex"/>
    <property type="evidence" value="ECO:0007669"/>
    <property type="project" value="InterPro"/>
</dbReference>
<keyword evidence="8" id="KW-0809">Transit peptide</keyword>
<keyword evidence="3 8" id="KW-0032">Aminotransferase</keyword>
<evidence type="ECO:0000256" key="5">
    <source>
        <dbReference type="ARBA" id="ARBA00031395"/>
    </source>
</evidence>